<comment type="catalytic activity">
    <reaction evidence="1">
        <text>Hydrolysis of terminal, non-reducing alpha-D-galactose residues in alpha-D-galactosides, including galactose oligosaccharides, galactomannans and galactolipids.</text>
        <dbReference type="EC" id="3.2.1.22"/>
    </reaction>
</comment>
<dbReference type="InterPro" id="IPR017853">
    <property type="entry name" value="GH"/>
</dbReference>
<comment type="caution">
    <text evidence="8">The sequence shown here is derived from an EMBL/GenBank/DDBJ whole genome shotgun (WGS) entry which is preliminary data.</text>
</comment>
<accession>A0ABP0T791</accession>
<evidence type="ECO:0000259" key="7">
    <source>
        <dbReference type="Pfam" id="PF17801"/>
    </source>
</evidence>
<dbReference type="SUPFAM" id="SSF51445">
    <property type="entry name" value="(Trans)glycosidases"/>
    <property type="match status" value="1"/>
</dbReference>
<sequence length="290" mass="32460">MIKLDYVTPGSPDNGVDLLKDNSGIVMCYHNAIAQQKRQIRLDISWKLSRDEPYYTIWSTNADTMRTDQDLNGGQGVQTQWSTVQRAIEQYREYILQVSNGDSSILNIYPDMDNLFVGNNASLSGLTDNQRQTVMSHWIGAGANLIIGSNMTELDDYGLALLTNERALEIANNFTAKYPMRPTQGNNNLFHGRQGQMWIAGPADDSNVAVVVVANYGNSGNNDLFDPTPTQGWWSYNFTFSDIGLDADATYAIEDVWNSDADFTVQGNEIVSGTLQDAEVKFWRLTERKK</sequence>
<dbReference type="Proteomes" id="UP001497512">
    <property type="component" value="Unassembled WGS sequence"/>
</dbReference>
<dbReference type="Pfam" id="PF17801">
    <property type="entry name" value="Melibiase_C"/>
    <property type="match status" value="1"/>
</dbReference>
<evidence type="ECO:0000256" key="5">
    <source>
        <dbReference type="ARBA" id="ARBA00022801"/>
    </source>
</evidence>
<name>A0ABP0T791_9BRYO</name>
<keyword evidence="5" id="KW-0378">Hydrolase</keyword>
<dbReference type="InterPro" id="IPR013780">
    <property type="entry name" value="Glyco_hydro_b"/>
</dbReference>
<evidence type="ECO:0000256" key="4">
    <source>
        <dbReference type="ARBA" id="ARBA00022729"/>
    </source>
</evidence>
<feature type="domain" description="Alpha galactosidase C-terminal" evidence="7">
    <location>
        <begin position="196"/>
        <end position="285"/>
    </location>
</feature>
<dbReference type="EMBL" id="CAXANX010000011">
    <property type="protein sequence ID" value="CAK9188696.1"/>
    <property type="molecule type" value="Genomic_DNA"/>
</dbReference>
<dbReference type="InterPro" id="IPR002241">
    <property type="entry name" value="Glyco_hydro_27"/>
</dbReference>
<evidence type="ECO:0000256" key="6">
    <source>
        <dbReference type="ARBA" id="ARBA00023295"/>
    </source>
</evidence>
<dbReference type="EC" id="3.2.1.22" evidence="3"/>
<evidence type="ECO:0000313" key="8">
    <source>
        <dbReference type="EMBL" id="CAK9188696.1"/>
    </source>
</evidence>
<comment type="similarity">
    <text evidence="2">Belongs to the glycosyl hydrolase 27 family.</text>
</comment>
<protein>
    <recommendedName>
        <fullName evidence="3">alpha-galactosidase</fullName>
        <ecNumber evidence="3">3.2.1.22</ecNumber>
    </recommendedName>
</protein>
<dbReference type="PANTHER" id="PTHR11452">
    <property type="entry name" value="ALPHA-GALACTOSIDASE/ALPHA-N-ACETYLGALACTOSAMINIDASE"/>
    <property type="match status" value="1"/>
</dbReference>
<dbReference type="InterPro" id="IPR013785">
    <property type="entry name" value="Aldolase_TIM"/>
</dbReference>
<evidence type="ECO:0000256" key="1">
    <source>
        <dbReference type="ARBA" id="ARBA00001255"/>
    </source>
</evidence>
<reference evidence="8" key="1">
    <citation type="submission" date="2024-02" db="EMBL/GenBank/DDBJ databases">
        <authorList>
            <consortium name="ELIXIR-Norway"/>
            <consortium name="Elixir Norway"/>
        </authorList>
    </citation>
    <scope>NUCLEOTIDE SEQUENCE</scope>
</reference>
<keyword evidence="9" id="KW-1185">Reference proteome</keyword>
<keyword evidence="4" id="KW-0732">Signal</keyword>
<evidence type="ECO:0000256" key="3">
    <source>
        <dbReference type="ARBA" id="ARBA00012755"/>
    </source>
</evidence>
<dbReference type="PANTHER" id="PTHR11452:SF33">
    <property type="entry name" value="ALPHA-GALACTOSIDASE 2"/>
    <property type="match status" value="1"/>
</dbReference>
<organism evidence="8 9">
    <name type="scientific">Sphagnum troendelagicum</name>
    <dbReference type="NCBI Taxonomy" id="128251"/>
    <lineage>
        <taxon>Eukaryota</taxon>
        <taxon>Viridiplantae</taxon>
        <taxon>Streptophyta</taxon>
        <taxon>Embryophyta</taxon>
        <taxon>Bryophyta</taxon>
        <taxon>Sphagnophytina</taxon>
        <taxon>Sphagnopsida</taxon>
        <taxon>Sphagnales</taxon>
        <taxon>Sphagnaceae</taxon>
        <taxon>Sphagnum</taxon>
    </lineage>
</organism>
<evidence type="ECO:0000313" key="9">
    <source>
        <dbReference type="Proteomes" id="UP001497512"/>
    </source>
</evidence>
<proteinExistence type="inferred from homology"/>
<dbReference type="Gene3D" id="2.60.40.1180">
    <property type="entry name" value="Golgi alpha-mannosidase II"/>
    <property type="match status" value="1"/>
</dbReference>
<evidence type="ECO:0000256" key="2">
    <source>
        <dbReference type="ARBA" id="ARBA00009743"/>
    </source>
</evidence>
<dbReference type="Gene3D" id="3.20.20.70">
    <property type="entry name" value="Aldolase class I"/>
    <property type="match status" value="1"/>
</dbReference>
<gene>
    <name evidence="8" type="ORF">CSSPTR1EN2_LOCUS23984</name>
</gene>
<dbReference type="InterPro" id="IPR041233">
    <property type="entry name" value="Melibiase_C"/>
</dbReference>
<keyword evidence="6" id="KW-0326">Glycosidase</keyword>